<dbReference type="GO" id="GO:0005524">
    <property type="term" value="F:ATP binding"/>
    <property type="evidence" value="ECO:0007669"/>
    <property type="project" value="UniProtKB-UniRule"/>
</dbReference>
<evidence type="ECO:0000256" key="11">
    <source>
        <dbReference type="ARBA" id="ARBA00034617"/>
    </source>
</evidence>
<evidence type="ECO:0000256" key="8">
    <source>
        <dbReference type="ARBA" id="ARBA00023125"/>
    </source>
</evidence>
<feature type="domain" description="UvrD-like helicase ATP-binding" evidence="15">
    <location>
        <begin position="5"/>
        <end position="433"/>
    </location>
</feature>
<keyword evidence="2 14" id="KW-0547">Nucleotide-binding</keyword>
<dbReference type="Proteomes" id="UP000198863">
    <property type="component" value="Unassembled WGS sequence"/>
</dbReference>
<keyword evidence="7 14" id="KW-0067">ATP-binding</keyword>
<sequence>MTHALQDDDARRAIREDTDRTLFVEAGAGSGKTRSLVERIHHLVVHDGVPLRCIAAVTFTEKAGAELRDRLRATLEQADDERADEALDDLDGAAIGTLHSFAQRILAEHPIEAGLPPLIEVADELSSAVAFEARWAEQRRQLLDDDTIAEPLMLAMSAGVKLENLRSLAKLFNADWDLVAERVLAGPQSATPSLTGVRELADRAATLAARADACLSADDKFLPHLAKLGAWGTTLAGASDAGLQLAALGTAADLKFSYGQAGNWGGKQALDGLKDECRQLVVDAAAAVAAVLEPTLRILSRWIAERVLEAAEKRREAGRLEFHDLLVIAREVLRGEDGAPVRAALQDRYQRLLLDEFQDTDPIQIELAVRIAGGSAASADRWEDVDVPPGSLFVVGDPKQSIYRFRRADIAMYMKAQDVVGEHVSLTTNFRTVAPVVDWVNSVFDRLIVAEPDRQPAFQPLVPDRPAHDGAPAVVVLGAEPHQGLPRSSASILREREAADVAGVIRRAVEEGWPVCVDGEWRPARLDDVAVLLPARTSLPFLESALDRAGIAYRAESSSLVYEAQEVRDLMAAARAIADPSDALSLVTALRSPLFGCGDDDLWTWKHGRGALSVIAPLDEARADHPVGPSLAYLQKLHRAARWMAPSEVLTRLVADRRMLEVAAQGPQARDQWRRLRFVIDQARAWAESEHGGLRAYLAWAQQQSGDSSRVVESALPETDAEAVRIMTVHGAKGLEFPIVVMSGMTSGQRRPGGVRVLWTADGYEVSIRKGVTTGDFDVAAPVDEQMDDRERRRLLYVAATRARDHLVVSLHRSSGTSQTSAKLLADDGGARSGAEAWSVDQLPAGAAQPSITTGRIAPPDREAWWATVSPAREASRRTSAVSASGLEGSEPAVALGVDDAGLAKGTQNIDLPPWSKGRYGTAIGRAVHAVLQTVDLLTGAGLDEAVAAQCAAEGVEPHAEVVTALVRSALDSKLIRETARRPHWREMYVGAVQPDGTVLEGIVDLAVRRTDESVLIVDYKTDAVPGSGLDARAGFYAPQLRAYERILTRTGTVQPSTALLFLRPEETVIKPGPAGATNVTEAAHAMGGSDVDGPRPDSP</sequence>
<evidence type="ECO:0000256" key="3">
    <source>
        <dbReference type="ARBA" id="ARBA00022763"/>
    </source>
</evidence>
<evidence type="ECO:0000259" key="16">
    <source>
        <dbReference type="PROSITE" id="PS51217"/>
    </source>
</evidence>
<keyword evidence="10" id="KW-0413">Isomerase</keyword>
<evidence type="ECO:0000256" key="12">
    <source>
        <dbReference type="ARBA" id="ARBA00034808"/>
    </source>
</evidence>
<dbReference type="GO" id="GO:0004527">
    <property type="term" value="F:exonuclease activity"/>
    <property type="evidence" value="ECO:0007669"/>
    <property type="project" value="UniProtKB-KW"/>
</dbReference>
<evidence type="ECO:0000256" key="1">
    <source>
        <dbReference type="ARBA" id="ARBA00022722"/>
    </source>
</evidence>
<dbReference type="SUPFAM" id="SSF52980">
    <property type="entry name" value="Restriction endonuclease-like"/>
    <property type="match status" value="1"/>
</dbReference>
<evidence type="ECO:0000313" key="17">
    <source>
        <dbReference type="EMBL" id="SDG35797.1"/>
    </source>
</evidence>
<evidence type="ECO:0000256" key="5">
    <source>
        <dbReference type="ARBA" id="ARBA00022806"/>
    </source>
</evidence>
<dbReference type="InterPro" id="IPR011604">
    <property type="entry name" value="PDDEXK-like_dom_sf"/>
</dbReference>
<protein>
    <recommendedName>
        <fullName evidence="12">DNA 3'-5' helicase</fullName>
        <ecNumber evidence="12">5.6.2.4</ecNumber>
    </recommendedName>
</protein>
<dbReference type="InterPro" id="IPR027417">
    <property type="entry name" value="P-loop_NTPase"/>
</dbReference>
<dbReference type="SUPFAM" id="SSF52540">
    <property type="entry name" value="P-loop containing nucleoside triphosphate hydrolases"/>
    <property type="match status" value="1"/>
</dbReference>
<dbReference type="EC" id="5.6.2.4" evidence="12"/>
<evidence type="ECO:0000259" key="15">
    <source>
        <dbReference type="PROSITE" id="PS51198"/>
    </source>
</evidence>
<keyword evidence="9" id="KW-0234">DNA repair</keyword>
<evidence type="ECO:0000256" key="10">
    <source>
        <dbReference type="ARBA" id="ARBA00023235"/>
    </source>
</evidence>
<evidence type="ECO:0000256" key="2">
    <source>
        <dbReference type="ARBA" id="ARBA00022741"/>
    </source>
</evidence>
<keyword evidence="1" id="KW-0540">Nuclease</keyword>
<feature type="domain" description="UvrD-like helicase C-terminal" evidence="16">
    <location>
        <begin position="452"/>
        <end position="734"/>
    </location>
</feature>
<feature type="binding site" evidence="14">
    <location>
        <begin position="26"/>
        <end position="33"/>
    </location>
    <ligand>
        <name>ATP</name>
        <dbReference type="ChEBI" id="CHEBI:30616"/>
    </ligand>
</feature>
<dbReference type="GO" id="GO:0009338">
    <property type="term" value="C:exodeoxyribonuclease V complex"/>
    <property type="evidence" value="ECO:0007669"/>
    <property type="project" value="TreeGrafter"/>
</dbReference>
<evidence type="ECO:0000256" key="14">
    <source>
        <dbReference type="PROSITE-ProRule" id="PRU00560"/>
    </source>
</evidence>
<dbReference type="Gene3D" id="3.90.320.10">
    <property type="match status" value="1"/>
</dbReference>
<dbReference type="RefSeq" id="WP_091062870.1">
    <property type="nucleotide sequence ID" value="NZ_FNCF01000003.1"/>
</dbReference>
<dbReference type="OrthoDB" id="9810135at2"/>
<accession>A0A1G7TKD5</accession>
<keyword evidence="4 14" id="KW-0378">Hydrolase</keyword>
<reference evidence="18" key="1">
    <citation type="submission" date="2016-10" db="EMBL/GenBank/DDBJ databases">
        <authorList>
            <person name="Varghese N."/>
            <person name="Submissions S."/>
        </authorList>
    </citation>
    <scope>NUCLEOTIDE SEQUENCE [LARGE SCALE GENOMIC DNA]</scope>
    <source>
        <strain evidence="18">DSM 44526</strain>
    </source>
</reference>
<comment type="catalytic activity">
    <reaction evidence="13">
        <text>ATP + H2O = ADP + phosphate + H(+)</text>
        <dbReference type="Rhea" id="RHEA:13065"/>
        <dbReference type="ChEBI" id="CHEBI:15377"/>
        <dbReference type="ChEBI" id="CHEBI:15378"/>
        <dbReference type="ChEBI" id="CHEBI:30616"/>
        <dbReference type="ChEBI" id="CHEBI:43474"/>
        <dbReference type="ChEBI" id="CHEBI:456216"/>
        <dbReference type="EC" id="5.6.2.4"/>
    </reaction>
</comment>
<dbReference type="InterPro" id="IPR038726">
    <property type="entry name" value="PDDEXK_AddAB-type"/>
</dbReference>
<keyword evidence="3" id="KW-0227">DNA damage</keyword>
<dbReference type="InterPro" id="IPR014017">
    <property type="entry name" value="DNA_helicase_UvrD-like_C"/>
</dbReference>
<dbReference type="InterPro" id="IPR011335">
    <property type="entry name" value="Restrct_endonuc-II-like"/>
</dbReference>
<evidence type="ECO:0000256" key="4">
    <source>
        <dbReference type="ARBA" id="ARBA00022801"/>
    </source>
</evidence>
<dbReference type="Pfam" id="PF13361">
    <property type="entry name" value="UvrD_C"/>
    <property type="match status" value="1"/>
</dbReference>
<name>A0A1G7TKD5_9ACTN</name>
<dbReference type="InterPro" id="IPR014016">
    <property type="entry name" value="UvrD-like_ATP-bd"/>
</dbReference>
<dbReference type="GO" id="GO:0003677">
    <property type="term" value="F:DNA binding"/>
    <property type="evidence" value="ECO:0007669"/>
    <property type="project" value="UniProtKB-KW"/>
</dbReference>
<dbReference type="AlphaFoldDB" id="A0A1G7TKD5"/>
<evidence type="ECO:0000256" key="7">
    <source>
        <dbReference type="ARBA" id="ARBA00022840"/>
    </source>
</evidence>
<dbReference type="PROSITE" id="PS51198">
    <property type="entry name" value="UVRD_HELICASE_ATP_BIND"/>
    <property type="match status" value="1"/>
</dbReference>
<evidence type="ECO:0000256" key="9">
    <source>
        <dbReference type="ARBA" id="ARBA00023204"/>
    </source>
</evidence>
<organism evidence="17 18">
    <name type="scientific">Klenkia brasiliensis</name>
    <dbReference type="NCBI Taxonomy" id="333142"/>
    <lineage>
        <taxon>Bacteria</taxon>
        <taxon>Bacillati</taxon>
        <taxon>Actinomycetota</taxon>
        <taxon>Actinomycetes</taxon>
        <taxon>Geodermatophilales</taxon>
        <taxon>Geodermatophilaceae</taxon>
        <taxon>Klenkia</taxon>
    </lineage>
</organism>
<dbReference type="Gene3D" id="3.40.50.300">
    <property type="entry name" value="P-loop containing nucleotide triphosphate hydrolases"/>
    <property type="match status" value="4"/>
</dbReference>
<dbReference type="GO" id="GO:0005829">
    <property type="term" value="C:cytosol"/>
    <property type="evidence" value="ECO:0007669"/>
    <property type="project" value="TreeGrafter"/>
</dbReference>
<keyword evidence="18" id="KW-1185">Reference proteome</keyword>
<dbReference type="PANTHER" id="PTHR11070">
    <property type="entry name" value="UVRD / RECB / PCRA DNA HELICASE FAMILY MEMBER"/>
    <property type="match status" value="1"/>
</dbReference>
<dbReference type="EMBL" id="FNCF01000003">
    <property type="protein sequence ID" value="SDG35797.1"/>
    <property type="molecule type" value="Genomic_DNA"/>
</dbReference>
<keyword evidence="6 17" id="KW-0269">Exonuclease</keyword>
<dbReference type="InterPro" id="IPR000212">
    <property type="entry name" value="DNA_helicase_UvrD/REP"/>
</dbReference>
<dbReference type="PROSITE" id="PS51217">
    <property type="entry name" value="UVRD_HELICASE_CTER"/>
    <property type="match status" value="1"/>
</dbReference>
<comment type="catalytic activity">
    <reaction evidence="11">
        <text>Couples ATP hydrolysis with the unwinding of duplex DNA by translocating in the 3'-5' direction.</text>
        <dbReference type="EC" id="5.6.2.4"/>
    </reaction>
</comment>
<gene>
    <name evidence="17" type="ORF">SAMN05660324_2516</name>
</gene>
<keyword evidence="8" id="KW-0238">DNA-binding</keyword>
<dbReference type="PANTHER" id="PTHR11070:SF23">
    <property type="entry name" value="RECBCD ENZYME SUBUNIT RECB"/>
    <property type="match status" value="1"/>
</dbReference>
<dbReference type="GO" id="GO:0043138">
    <property type="term" value="F:3'-5' DNA helicase activity"/>
    <property type="evidence" value="ECO:0007669"/>
    <property type="project" value="UniProtKB-EC"/>
</dbReference>
<proteinExistence type="predicted"/>
<evidence type="ECO:0000256" key="6">
    <source>
        <dbReference type="ARBA" id="ARBA00022839"/>
    </source>
</evidence>
<evidence type="ECO:0000256" key="13">
    <source>
        <dbReference type="ARBA" id="ARBA00048988"/>
    </source>
</evidence>
<keyword evidence="5 14" id="KW-0347">Helicase</keyword>
<evidence type="ECO:0000313" key="18">
    <source>
        <dbReference type="Proteomes" id="UP000198863"/>
    </source>
</evidence>
<dbReference type="Pfam" id="PF12705">
    <property type="entry name" value="PDDEXK_1"/>
    <property type="match status" value="1"/>
</dbReference>
<dbReference type="Pfam" id="PF00580">
    <property type="entry name" value="UvrD-helicase"/>
    <property type="match status" value="1"/>
</dbReference>
<dbReference type="GO" id="GO:0000725">
    <property type="term" value="P:recombinational repair"/>
    <property type="evidence" value="ECO:0007669"/>
    <property type="project" value="TreeGrafter"/>
</dbReference>